<comment type="caution">
    <text evidence="1">The sequence shown here is derived from an EMBL/GenBank/DDBJ whole genome shotgun (WGS) entry which is preliminary data.</text>
</comment>
<accession>A0AAD4GYR1</accession>
<evidence type="ECO:0000313" key="2">
    <source>
        <dbReference type="Proteomes" id="UP001194746"/>
    </source>
</evidence>
<gene>
    <name evidence="1" type="ORF">FE257_000478</name>
</gene>
<name>A0AAD4GYR1_ASPNN</name>
<dbReference type="Proteomes" id="UP001194746">
    <property type="component" value="Unassembled WGS sequence"/>
</dbReference>
<keyword evidence="2" id="KW-1185">Reference proteome</keyword>
<evidence type="ECO:0000313" key="1">
    <source>
        <dbReference type="EMBL" id="KAF9892888.1"/>
    </source>
</evidence>
<proteinExistence type="predicted"/>
<dbReference type="EMBL" id="VCAU01000010">
    <property type="protein sequence ID" value="KAF9892888.1"/>
    <property type="molecule type" value="Genomic_DNA"/>
</dbReference>
<reference evidence="1" key="1">
    <citation type="journal article" date="2019" name="Beilstein J. Org. Chem.">
        <title>Nanangenines: drimane sesquiterpenoids as the dominant metabolite cohort of a novel Australian fungus, Aspergillus nanangensis.</title>
        <authorList>
            <person name="Lacey H.J."/>
            <person name="Gilchrist C.L.M."/>
            <person name="Crombie A."/>
            <person name="Kalaitzis J.A."/>
            <person name="Vuong D."/>
            <person name="Rutledge P.J."/>
            <person name="Turner P."/>
            <person name="Pitt J.I."/>
            <person name="Lacey E."/>
            <person name="Chooi Y.H."/>
            <person name="Piggott A.M."/>
        </authorList>
    </citation>
    <scope>NUCLEOTIDE SEQUENCE</scope>
    <source>
        <strain evidence="1">MST-FP2251</strain>
    </source>
</reference>
<dbReference type="AlphaFoldDB" id="A0AAD4GYR1"/>
<sequence>MDDNECFEALVGCHTRFSNGNGTPIEVPNFHATDKLSGYYIAKRFAEEATKTLSQAELVQLIKFLENPKANYDYLDKEPQDLLRERLQVFYEMETQYSGLSTDRLSIPGGPEDADLCIVLHIATGKHTSRDFWDPKSATISLLQEKGLTEEFVFGYDWHWRAEDASYLTRSDCPLRKWPQNLKALHDQVSAEILELLPLPFLITASGCTRENVRRTLTGLKKSIDITISESTTLKLDLDFRTSFLRRIIVHTHHPSSGFISNSGKRATMAAQIDAGLNFFMWLTGRVYDTNTFGRTYSQAGPPGKRNAPRAEIWVARYLFQDPAVILAQEHSVAGAALSKIRAKMSISHRQQNHRRKKKDNTSIGDDMPLFHGKIVTVLRSGAVKLNSPKVKCNLQFRMAQGAARMILDLQKEVRIYFSQTKVELRVEDQIVYHKPIERLLTSVNGDEWLVQITKELGSIQEDSNVLDERTKEIIPAQLVVRPHDPRLGAGWKNGELQRKLLHGSVFSCAKINNAARVGRISFRGVQLYIPQEADFDTVFVQCDLVDQGLKHTHMSPTLFEADDPATRLGVKVKYRVKATNEPKEYWATFGGTCNTKILNSLVDFLEGKDEKWTENQDRRFLARSVFRGRTHVSYTS</sequence>
<reference evidence="1" key="2">
    <citation type="submission" date="2020-02" db="EMBL/GenBank/DDBJ databases">
        <authorList>
            <person name="Gilchrist C.L.M."/>
            <person name="Chooi Y.-H."/>
        </authorList>
    </citation>
    <scope>NUCLEOTIDE SEQUENCE</scope>
    <source>
        <strain evidence="1">MST-FP2251</strain>
    </source>
</reference>
<protein>
    <submittedName>
        <fullName evidence="1">Uncharacterized protein</fullName>
    </submittedName>
</protein>
<organism evidence="1 2">
    <name type="scientific">Aspergillus nanangensis</name>
    <dbReference type="NCBI Taxonomy" id="2582783"/>
    <lineage>
        <taxon>Eukaryota</taxon>
        <taxon>Fungi</taxon>
        <taxon>Dikarya</taxon>
        <taxon>Ascomycota</taxon>
        <taxon>Pezizomycotina</taxon>
        <taxon>Eurotiomycetes</taxon>
        <taxon>Eurotiomycetidae</taxon>
        <taxon>Eurotiales</taxon>
        <taxon>Aspergillaceae</taxon>
        <taxon>Aspergillus</taxon>
        <taxon>Aspergillus subgen. Circumdati</taxon>
    </lineage>
</organism>